<dbReference type="InterPro" id="IPR007487">
    <property type="entry name" value="ABC_transpt-TYRBP-like"/>
</dbReference>
<dbReference type="Proteomes" id="UP001500740">
    <property type="component" value="Unassembled WGS sequence"/>
</dbReference>
<dbReference type="EMBL" id="BAAACZ010000018">
    <property type="protein sequence ID" value="GAA0465878.1"/>
    <property type="molecule type" value="Genomic_DNA"/>
</dbReference>
<dbReference type="Gene3D" id="3.40.50.2300">
    <property type="match status" value="2"/>
</dbReference>
<organism evidence="1 2">
    <name type="scientific">Alkalibacillus silvisoli</name>
    <dbReference type="NCBI Taxonomy" id="392823"/>
    <lineage>
        <taxon>Bacteria</taxon>
        <taxon>Bacillati</taxon>
        <taxon>Bacillota</taxon>
        <taxon>Bacilli</taxon>
        <taxon>Bacillales</taxon>
        <taxon>Bacillaceae</taxon>
        <taxon>Alkalibacillus</taxon>
    </lineage>
</organism>
<dbReference type="PANTHER" id="PTHR35271">
    <property type="entry name" value="ABC TRANSPORTER, SUBSTRATE-BINDING LIPOPROTEIN-RELATED"/>
    <property type="match status" value="1"/>
</dbReference>
<dbReference type="InterPro" id="IPR028082">
    <property type="entry name" value="Peripla_BP_I"/>
</dbReference>
<dbReference type="SUPFAM" id="SSF53822">
    <property type="entry name" value="Periplasmic binding protein-like I"/>
    <property type="match status" value="1"/>
</dbReference>
<dbReference type="PROSITE" id="PS51257">
    <property type="entry name" value="PROKAR_LIPOPROTEIN"/>
    <property type="match status" value="1"/>
</dbReference>
<name>A0ABN1A2C6_9BACI</name>
<dbReference type="Pfam" id="PF04392">
    <property type="entry name" value="ABC_sub_bind"/>
    <property type="match status" value="1"/>
</dbReference>
<sequence length="334" mass="35532">MKKIFLLFSVVLIGLLLLVACGDEEGGGSDNGDAESGETYAVGATQIVQHPSLDRAYEGFQDALEDAGLDVEYDFQDAQNDPNNVKPISDAFVADGVDLIFTNSTPSTQGAYEATDDIPIVFTSVTDAVGAGVIDSMDDPGGNVTGVLDLHPGAIEATIEFIDEYFEGSSVGLIYNAGEPNSVAQIESVEEAAEGTSLTLQERTVANAAEVQQAATTLVSDIDVFFIVTDNTVVEALDSVVGVANNNEIPLITGEPDSLSKGAFATYGIDYYTIGYRSGEMASDILSGESDISEIPAEYPPEIQLFINQEASETQGVEWQDEWDDEAQFVENED</sequence>
<evidence type="ECO:0000313" key="2">
    <source>
        <dbReference type="Proteomes" id="UP001500740"/>
    </source>
</evidence>
<reference evidence="1 2" key="1">
    <citation type="journal article" date="2019" name="Int. J. Syst. Evol. Microbiol.">
        <title>The Global Catalogue of Microorganisms (GCM) 10K type strain sequencing project: providing services to taxonomists for standard genome sequencing and annotation.</title>
        <authorList>
            <consortium name="The Broad Institute Genomics Platform"/>
            <consortium name="The Broad Institute Genome Sequencing Center for Infectious Disease"/>
            <person name="Wu L."/>
            <person name="Ma J."/>
        </authorList>
    </citation>
    <scope>NUCLEOTIDE SEQUENCE [LARGE SCALE GENOMIC DNA]</scope>
    <source>
        <strain evidence="1 2">JCM 14193</strain>
    </source>
</reference>
<evidence type="ECO:0000313" key="1">
    <source>
        <dbReference type="EMBL" id="GAA0465878.1"/>
    </source>
</evidence>
<accession>A0ABN1A2C6</accession>
<protein>
    <submittedName>
        <fullName evidence="1">ABC transporter substrate-binding protein</fullName>
    </submittedName>
</protein>
<dbReference type="CDD" id="cd06325">
    <property type="entry name" value="PBP1_ABC_unchar_transporter"/>
    <property type="match status" value="1"/>
</dbReference>
<proteinExistence type="predicted"/>
<dbReference type="PANTHER" id="PTHR35271:SF1">
    <property type="entry name" value="ABC TRANSPORTER, SUBSTRATE-BINDING LIPOPROTEIN"/>
    <property type="match status" value="1"/>
</dbReference>
<keyword evidence="2" id="KW-1185">Reference proteome</keyword>
<dbReference type="RefSeq" id="WP_343783620.1">
    <property type="nucleotide sequence ID" value="NZ_BAAACZ010000018.1"/>
</dbReference>
<gene>
    <name evidence="1" type="ORF">GCM10008935_22170</name>
</gene>
<comment type="caution">
    <text evidence="1">The sequence shown here is derived from an EMBL/GenBank/DDBJ whole genome shotgun (WGS) entry which is preliminary data.</text>
</comment>